<protein>
    <submittedName>
        <fullName evidence="2">Uncharacterized protein</fullName>
    </submittedName>
</protein>
<feature type="transmembrane region" description="Helical" evidence="1">
    <location>
        <begin position="50"/>
        <end position="72"/>
    </location>
</feature>
<keyword evidence="1" id="KW-0472">Membrane</keyword>
<keyword evidence="1" id="KW-1133">Transmembrane helix</keyword>
<organism evidence="2 3">
    <name type="scientific">Billgrantia bachuensis</name>
    <dbReference type="NCBI Taxonomy" id="2717286"/>
    <lineage>
        <taxon>Bacteria</taxon>
        <taxon>Pseudomonadati</taxon>
        <taxon>Pseudomonadota</taxon>
        <taxon>Gammaproteobacteria</taxon>
        <taxon>Oceanospirillales</taxon>
        <taxon>Halomonadaceae</taxon>
        <taxon>Billgrantia</taxon>
    </lineage>
</organism>
<dbReference type="Proteomes" id="UP001318321">
    <property type="component" value="Unassembled WGS sequence"/>
</dbReference>
<accession>A0ABX0PM63</accession>
<gene>
    <name evidence="2" type="ORF">HBJ55_02145</name>
</gene>
<dbReference type="EMBL" id="JAAQTO010000004">
    <property type="protein sequence ID" value="NIC04230.1"/>
    <property type="molecule type" value="Genomic_DNA"/>
</dbReference>
<evidence type="ECO:0000256" key="1">
    <source>
        <dbReference type="SAM" id="Phobius"/>
    </source>
</evidence>
<feature type="transmembrane region" description="Helical" evidence="1">
    <location>
        <begin position="92"/>
        <end position="115"/>
    </location>
</feature>
<name>A0ABX0PM63_9GAMM</name>
<dbReference type="RefSeq" id="WP_167110555.1">
    <property type="nucleotide sequence ID" value="NZ_JAAQTO010000004.1"/>
</dbReference>
<evidence type="ECO:0000313" key="2">
    <source>
        <dbReference type="EMBL" id="NIC04230.1"/>
    </source>
</evidence>
<comment type="caution">
    <text evidence="2">The sequence shown here is derived from an EMBL/GenBank/DDBJ whole genome shotgun (WGS) entry which is preliminary data.</text>
</comment>
<sequence length="379" mass="42817">MAEARPDQEYAAEPSTFECWAARYLQHHNHASAILRPANGSRQIDGIRQVFRRTVACAALAGIISGGIIGGMEWYMRRSMLDDMGMSLGEQWLYWAGFFAMVGVVSAVEIAFLYWNALRGVATTSRLAALPLHDSPGARLIVLGLTHVALEFPSPRHRIYGIDPYAQMSRWKLTALGLMYRMKVGISSFILRILLRRVLGRVVLRALLPLVTGPLYAAWNAVITWRILIKAREQVLGPFVIEALVAQLEHDPLSERARRVVLHALGALIMANQVAHPNHVYLLSRLLDSFGKHEHAVDVDWPQQRFVLHRLEQQEKHRVLELLTAATVLAGRCKGRRKRFLEELFEACDMSYPQEKVRAWRHRFINGQPIGIAANALSD</sequence>
<reference evidence="2 3" key="1">
    <citation type="submission" date="2020-03" db="EMBL/GenBank/DDBJ databases">
        <title>Identification of Halomonas strains.</title>
        <authorList>
            <person name="Xiao Z."/>
            <person name="Dong F."/>
            <person name="Wang Z."/>
            <person name="Zhao J.-Y."/>
        </authorList>
    </citation>
    <scope>NUCLEOTIDE SEQUENCE [LARGE SCALE GENOMIC DNA]</scope>
    <source>
        <strain evidence="2 3">DX6</strain>
    </source>
</reference>
<evidence type="ECO:0000313" key="3">
    <source>
        <dbReference type="Proteomes" id="UP001318321"/>
    </source>
</evidence>
<keyword evidence="1" id="KW-0812">Transmembrane</keyword>
<keyword evidence="3" id="KW-1185">Reference proteome</keyword>
<proteinExistence type="predicted"/>
<dbReference type="NCBIfam" id="NF047767">
    <property type="entry name" value="LBF_2804_fam"/>
    <property type="match status" value="1"/>
</dbReference>
<feature type="transmembrane region" description="Helical" evidence="1">
    <location>
        <begin position="207"/>
        <end position="228"/>
    </location>
</feature>